<proteinExistence type="predicted"/>
<comment type="caution">
    <text evidence="1">The sequence shown here is derived from an EMBL/GenBank/DDBJ whole genome shotgun (WGS) entry which is preliminary data.</text>
</comment>
<gene>
    <name evidence="1" type="ORF">KPZU09_10450</name>
</gene>
<dbReference type="AlphaFoldDB" id="A0A919HMM7"/>
<accession>A0A919HMM7</accession>
<evidence type="ECO:0000313" key="1">
    <source>
        <dbReference type="EMBL" id="GHK51309.1"/>
    </source>
</evidence>
<reference evidence="1" key="1">
    <citation type="submission" date="2020-10" db="EMBL/GenBank/DDBJ databases">
        <title>Genome Sequence of ESBL Producing Zambian Clinical Strains.</title>
        <authorList>
            <person name="Shawa M."/>
            <person name="Furuta Y."/>
            <person name="Simbotwe M."/>
            <person name="Mulenga E."/>
            <person name="Mubanga M."/>
            <person name="Mulenga G."/>
            <person name="Kaile C."/>
            <person name="Zorigt T."/>
            <person name="Hang'ombe B."/>
            <person name="Higashi H."/>
        </authorList>
    </citation>
    <scope>NUCLEOTIDE SEQUENCE</scope>
    <source>
        <strain evidence="1">Zam_UTH_09</strain>
    </source>
</reference>
<protein>
    <submittedName>
        <fullName evidence="1">Uncharacterized protein</fullName>
    </submittedName>
</protein>
<organism evidence="1 2">
    <name type="scientific">Klebsiella pneumoniae</name>
    <dbReference type="NCBI Taxonomy" id="573"/>
    <lineage>
        <taxon>Bacteria</taxon>
        <taxon>Pseudomonadati</taxon>
        <taxon>Pseudomonadota</taxon>
        <taxon>Gammaproteobacteria</taxon>
        <taxon>Enterobacterales</taxon>
        <taxon>Enterobacteriaceae</taxon>
        <taxon>Klebsiella/Raoultella group</taxon>
        <taxon>Klebsiella</taxon>
        <taxon>Klebsiella pneumoniae complex</taxon>
    </lineage>
</organism>
<dbReference type="Proteomes" id="UP000655094">
    <property type="component" value="Unassembled WGS sequence"/>
</dbReference>
<evidence type="ECO:0000313" key="2">
    <source>
        <dbReference type="Proteomes" id="UP000655094"/>
    </source>
</evidence>
<sequence length="65" mass="7088">MFCPLRAAAGLAGLLFSEIEARFQLRQPLLHAQAGGADADERKRAQQTAALITEIRIKILNLSRG</sequence>
<dbReference type="EMBL" id="BNFF01000001">
    <property type="protein sequence ID" value="GHK51309.1"/>
    <property type="molecule type" value="Genomic_DNA"/>
</dbReference>
<name>A0A919HMM7_KLEPN</name>